<evidence type="ECO:0000313" key="1">
    <source>
        <dbReference type="EMBL" id="MDT8899064.1"/>
    </source>
</evidence>
<dbReference type="EC" id="3.4.13.-" evidence="1"/>
<dbReference type="Pfam" id="PF01244">
    <property type="entry name" value="Peptidase_M19"/>
    <property type="match status" value="1"/>
</dbReference>
<dbReference type="GO" id="GO:0016805">
    <property type="term" value="F:dipeptidase activity"/>
    <property type="evidence" value="ECO:0007669"/>
    <property type="project" value="UniProtKB-KW"/>
</dbReference>
<keyword evidence="1" id="KW-0378">Hydrolase</keyword>
<dbReference type="PANTHER" id="PTHR10443">
    <property type="entry name" value="MICROSOMAL DIPEPTIDASE"/>
    <property type="match status" value="1"/>
</dbReference>
<gene>
    <name evidence="1" type="ORF">QYE77_12395</name>
</gene>
<dbReference type="Proteomes" id="UP001254165">
    <property type="component" value="Unassembled WGS sequence"/>
</dbReference>
<proteinExistence type="predicted"/>
<sequence length="365" mass="41311">MTLIIDGHQDIAYNALTFGRDVRRSALETRQREANTWIPAATGETLLGWPEYQQAQVGLILATIFLTPARYKAGNWETQAYETPDEGRRLAQAQLAWYRDLFERDPDLFRPVTSRSDLETVLRPWQQNPARYPDLTHPVGLMLTLEGIEWMQTPDELAQWYDHGVRLVGMVWAGDERCGGMYYRSGLSREGQRWLAALAELGFILDITHMSEAAALAALERYEGVVVASHSNVRALLSEDPYERHLSPHQIRELIQRDGLIGVLPFNRYLRPEWKNGDPREQVRLEHLIAHIDAICQAAGDAYHVALGSDFDGGFGYPAVPLEINTIADLPKLAEGLAQRGYTSTDIAAIFHANWQRILERALPE</sequence>
<dbReference type="Gene3D" id="3.20.20.140">
    <property type="entry name" value="Metal-dependent hydrolases"/>
    <property type="match status" value="1"/>
</dbReference>
<dbReference type="InterPro" id="IPR032466">
    <property type="entry name" value="Metal_Hydrolase"/>
</dbReference>
<organism evidence="1 2">
    <name type="scientific">Thermanaerothrix solaris</name>
    <dbReference type="NCBI Taxonomy" id="3058434"/>
    <lineage>
        <taxon>Bacteria</taxon>
        <taxon>Bacillati</taxon>
        <taxon>Chloroflexota</taxon>
        <taxon>Anaerolineae</taxon>
        <taxon>Anaerolineales</taxon>
        <taxon>Anaerolineaceae</taxon>
        <taxon>Thermanaerothrix</taxon>
    </lineage>
</organism>
<dbReference type="PROSITE" id="PS51365">
    <property type="entry name" value="RENAL_DIPEPTIDASE_2"/>
    <property type="match status" value="1"/>
</dbReference>
<keyword evidence="1" id="KW-0224">Dipeptidase</keyword>
<comment type="caution">
    <text evidence="1">The sequence shown here is derived from an EMBL/GenBank/DDBJ whole genome shotgun (WGS) entry which is preliminary data.</text>
</comment>
<evidence type="ECO:0000313" key="2">
    <source>
        <dbReference type="Proteomes" id="UP001254165"/>
    </source>
</evidence>
<accession>A0ABU3NQJ3</accession>
<reference evidence="1 2" key="1">
    <citation type="submission" date="2023-07" db="EMBL/GenBank/DDBJ databases">
        <title>Novel species of Thermanaerothrix with wide hydrolytic capabilities.</title>
        <authorList>
            <person name="Zayulina K.S."/>
            <person name="Podosokorskaya O.A."/>
            <person name="Elcheninov A.G."/>
        </authorList>
    </citation>
    <scope>NUCLEOTIDE SEQUENCE [LARGE SCALE GENOMIC DNA]</scope>
    <source>
        <strain evidence="1 2">4228-RoL</strain>
    </source>
</reference>
<dbReference type="RefSeq" id="WP_315625746.1">
    <property type="nucleotide sequence ID" value="NZ_JAUHMF010000002.1"/>
</dbReference>
<protein>
    <submittedName>
        <fullName evidence="1">Membrane dipeptidase</fullName>
        <ecNumber evidence="1">3.4.13.-</ecNumber>
    </submittedName>
</protein>
<dbReference type="EMBL" id="JAUHMF010000002">
    <property type="protein sequence ID" value="MDT8899064.1"/>
    <property type="molecule type" value="Genomic_DNA"/>
</dbReference>
<keyword evidence="2" id="KW-1185">Reference proteome</keyword>
<keyword evidence="1" id="KW-0645">Protease</keyword>
<dbReference type="InterPro" id="IPR008257">
    <property type="entry name" value="Pept_M19"/>
</dbReference>
<dbReference type="SUPFAM" id="SSF51556">
    <property type="entry name" value="Metallo-dependent hydrolases"/>
    <property type="match status" value="1"/>
</dbReference>
<dbReference type="PANTHER" id="PTHR10443:SF12">
    <property type="entry name" value="DIPEPTIDASE"/>
    <property type="match status" value="1"/>
</dbReference>
<name>A0ABU3NQJ3_9CHLR</name>